<reference evidence="5 6" key="1">
    <citation type="submission" date="2015-03" db="EMBL/GenBank/DDBJ databases">
        <authorList>
            <consortium name="Pathogen Informatics"/>
        </authorList>
    </citation>
    <scope>NUCLEOTIDE SEQUENCE [LARGE SCALE GENOMIC DNA]</scope>
    <source>
        <strain evidence="1 8">C09601061</strain>
        <strain evidence="3 7">G09801536</strain>
        <strain evidence="5">K00500041</strain>
        <strain evidence="2 6">M09401471</strain>
    </source>
</reference>
<protein>
    <submittedName>
        <fullName evidence="4">Uncharacterized protein</fullName>
    </submittedName>
</protein>
<accession>A0A0U0R3M3</accession>
<evidence type="ECO:0000313" key="2">
    <source>
        <dbReference type="EMBL" id="COV68236.1"/>
    </source>
</evidence>
<evidence type="ECO:0000313" key="1">
    <source>
        <dbReference type="EMBL" id="CFR68456.1"/>
    </source>
</evidence>
<evidence type="ECO:0000313" key="4">
    <source>
        <dbReference type="EMBL" id="COW36843.1"/>
    </source>
</evidence>
<gene>
    <name evidence="1" type="ORF">ERS007657_00656</name>
    <name evidence="3" type="ORF">ERS007679_02328</name>
    <name evidence="4" type="ORF">ERS007703_03507</name>
    <name evidence="2" type="ORF">ERS007720_00713</name>
</gene>
<dbReference type="Proteomes" id="UP000045842">
    <property type="component" value="Unassembled WGS sequence"/>
</dbReference>
<dbReference type="EMBL" id="CSAJ01000057">
    <property type="protein sequence ID" value="COV68236.1"/>
    <property type="molecule type" value="Genomic_DNA"/>
</dbReference>
<dbReference type="AlphaFoldDB" id="A0A0U0R3M3"/>
<dbReference type="Proteomes" id="UP000046680">
    <property type="component" value="Unassembled WGS sequence"/>
</dbReference>
<proteinExistence type="predicted"/>
<name>A0A0U0R3M3_MYCTX</name>
<reference evidence="4" key="2">
    <citation type="submission" date="2015-03" db="EMBL/GenBank/DDBJ databases">
        <authorList>
            <person name="Murphy D."/>
        </authorList>
    </citation>
    <scope>NUCLEOTIDE SEQUENCE [LARGE SCALE GENOMIC DNA]</scope>
    <source>
        <strain evidence="4">K00500041</strain>
    </source>
</reference>
<dbReference type="EMBL" id="CSAE01000483">
    <property type="protein sequence ID" value="COW36843.1"/>
    <property type="molecule type" value="Genomic_DNA"/>
</dbReference>
<organism evidence="4 5">
    <name type="scientific">Mycobacterium tuberculosis</name>
    <dbReference type="NCBI Taxonomy" id="1773"/>
    <lineage>
        <taxon>Bacteria</taxon>
        <taxon>Bacillati</taxon>
        <taxon>Actinomycetota</taxon>
        <taxon>Actinomycetes</taxon>
        <taxon>Mycobacteriales</taxon>
        <taxon>Mycobacteriaceae</taxon>
        <taxon>Mycobacterium</taxon>
        <taxon>Mycobacterium tuberculosis complex</taxon>
    </lineage>
</organism>
<evidence type="ECO:0000313" key="8">
    <source>
        <dbReference type="Proteomes" id="UP000046680"/>
    </source>
</evidence>
<sequence>MLANRPAGPSITRSLLSWVVISRQPSFSFPTSMSTGTRTSL</sequence>
<dbReference type="Proteomes" id="UP000038802">
    <property type="component" value="Unassembled WGS sequence"/>
</dbReference>
<dbReference type="EMBL" id="CSAD01000310">
    <property type="protein sequence ID" value="COV70992.1"/>
    <property type="molecule type" value="Genomic_DNA"/>
</dbReference>
<evidence type="ECO:0000313" key="6">
    <source>
        <dbReference type="Proteomes" id="UP000044938"/>
    </source>
</evidence>
<dbReference type="Proteomes" id="UP000044938">
    <property type="component" value="Unassembled WGS sequence"/>
</dbReference>
<dbReference type="EMBL" id="CGCX01000152">
    <property type="protein sequence ID" value="CFR68456.1"/>
    <property type="molecule type" value="Genomic_DNA"/>
</dbReference>
<evidence type="ECO:0000313" key="3">
    <source>
        <dbReference type="EMBL" id="COV70992.1"/>
    </source>
</evidence>
<evidence type="ECO:0000313" key="7">
    <source>
        <dbReference type="Proteomes" id="UP000045842"/>
    </source>
</evidence>
<evidence type="ECO:0000313" key="5">
    <source>
        <dbReference type="Proteomes" id="UP000038802"/>
    </source>
</evidence>